<proteinExistence type="predicted"/>
<dbReference type="SUPFAM" id="SSF50800">
    <property type="entry name" value="PK beta-barrel domain-like"/>
    <property type="match status" value="1"/>
</dbReference>
<feature type="domain" description="MOSC" evidence="1">
    <location>
        <begin position="28"/>
        <end position="172"/>
    </location>
</feature>
<dbReference type="InterPro" id="IPR005302">
    <property type="entry name" value="MoCF_Sase_C"/>
</dbReference>
<dbReference type="Gene3D" id="2.40.33.20">
    <property type="entry name" value="PK beta-barrel domain-like"/>
    <property type="match status" value="1"/>
</dbReference>
<dbReference type="PANTHER" id="PTHR30212">
    <property type="entry name" value="PROTEIN YIIM"/>
    <property type="match status" value="1"/>
</dbReference>
<reference evidence="2 3" key="1">
    <citation type="submission" date="2023-07" db="EMBL/GenBank/DDBJ databases">
        <title>Sequencing the genomes of 1000 actinobacteria strains.</title>
        <authorList>
            <person name="Klenk H.-P."/>
        </authorList>
    </citation>
    <scope>NUCLEOTIDE SEQUENCE [LARGE SCALE GENOMIC DNA]</scope>
    <source>
        <strain evidence="2 3">DSM 44709</strain>
    </source>
</reference>
<dbReference type="InterPro" id="IPR052353">
    <property type="entry name" value="Benzoxazolinone_Detox_Enz"/>
</dbReference>
<dbReference type="Proteomes" id="UP001240236">
    <property type="component" value="Unassembled WGS sequence"/>
</dbReference>
<dbReference type="AlphaFoldDB" id="A0AAE3W5P8"/>
<evidence type="ECO:0000313" key="2">
    <source>
        <dbReference type="EMBL" id="MDQ0369762.1"/>
    </source>
</evidence>
<dbReference type="PROSITE" id="PS51340">
    <property type="entry name" value="MOSC"/>
    <property type="match status" value="1"/>
</dbReference>
<dbReference type="EMBL" id="JAUSUZ010000001">
    <property type="protein sequence ID" value="MDQ0369762.1"/>
    <property type="molecule type" value="Genomic_DNA"/>
</dbReference>
<name>A0AAE3W5P8_9ACTN</name>
<dbReference type="GO" id="GO:0003824">
    <property type="term" value="F:catalytic activity"/>
    <property type="evidence" value="ECO:0007669"/>
    <property type="project" value="InterPro"/>
</dbReference>
<dbReference type="InterPro" id="IPR011037">
    <property type="entry name" value="Pyrv_Knase-like_insert_dom_sf"/>
</dbReference>
<protein>
    <submittedName>
        <fullName evidence="2">MOSC domain-containing protein YiiM</fullName>
    </submittedName>
</protein>
<comment type="caution">
    <text evidence="2">The sequence shown here is derived from an EMBL/GenBank/DDBJ whole genome shotgun (WGS) entry which is preliminary data.</text>
</comment>
<evidence type="ECO:0000313" key="3">
    <source>
        <dbReference type="Proteomes" id="UP001240236"/>
    </source>
</evidence>
<dbReference type="Pfam" id="PF03473">
    <property type="entry name" value="MOSC"/>
    <property type="match status" value="1"/>
</dbReference>
<keyword evidence="3" id="KW-1185">Reference proteome</keyword>
<evidence type="ECO:0000259" key="1">
    <source>
        <dbReference type="PROSITE" id="PS51340"/>
    </source>
</evidence>
<gene>
    <name evidence="2" type="ORF">J2S42_006431</name>
</gene>
<accession>A0AAE3W5P8</accession>
<sequence>MVAHVLSVNLAVPGRVPGTVRKTGIDKRPVDGPVLVRAPGDRATGLGSGLVHDQIFDNRHHGGDDQAVYVYAREDLDVWAAELGRDLPGGVFGENLTTAGLDVTNALIGERWRIGADLVLEVSVPREPCNTFARWMDVPGWLKTFTQRAVPGTYLRVIAPGEVRAGDRIVVEHRPPHEVTVGLAFRAMTLERELQPRLLDAPALPPKVLAKARKYAERVTAGPGQ</sequence>
<dbReference type="GO" id="GO:0030170">
    <property type="term" value="F:pyridoxal phosphate binding"/>
    <property type="evidence" value="ECO:0007669"/>
    <property type="project" value="InterPro"/>
</dbReference>
<dbReference type="PANTHER" id="PTHR30212:SF2">
    <property type="entry name" value="PROTEIN YIIM"/>
    <property type="match status" value="1"/>
</dbReference>
<organism evidence="2 3">
    <name type="scientific">Catenuloplanes indicus</name>
    <dbReference type="NCBI Taxonomy" id="137267"/>
    <lineage>
        <taxon>Bacteria</taxon>
        <taxon>Bacillati</taxon>
        <taxon>Actinomycetota</taxon>
        <taxon>Actinomycetes</taxon>
        <taxon>Micromonosporales</taxon>
        <taxon>Micromonosporaceae</taxon>
        <taxon>Catenuloplanes</taxon>
    </lineage>
</organism>
<dbReference type="GO" id="GO:0030151">
    <property type="term" value="F:molybdenum ion binding"/>
    <property type="evidence" value="ECO:0007669"/>
    <property type="project" value="InterPro"/>
</dbReference>